<accession>A0AAV6FXE4</accession>
<feature type="region of interest" description="Disordered" evidence="1">
    <location>
        <begin position="1"/>
        <end position="37"/>
    </location>
</feature>
<protein>
    <submittedName>
        <fullName evidence="3">Uncharacterized protein</fullName>
    </submittedName>
</protein>
<dbReference type="Proteomes" id="UP000823561">
    <property type="component" value="Chromosome 17"/>
</dbReference>
<feature type="transmembrane region" description="Helical" evidence="2">
    <location>
        <begin position="132"/>
        <end position="153"/>
    </location>
</feature>
<keyword evidence="2" id="KW-0812">Transmembrane</keyword>
<comment type="caution">
    <text evidence="3">The sequence shown here is derived from an EMBL/GenBank/DDBJ whole genome shotgun (WGS) entry which is preliminary data.</text>
</comment>
<keyword evidence="2" id="KW-1133">Transmembrane helix</keyword>
<feature type="compositionally biased region" description="Polar residues" evidence="1">
    <location>
        <begin position="1"/>
        <end position="10"/>
    </location>
</feature>
<name>A0AAV6FXE4_9TELE</name>
<keyword evidence="4" id="KW-1185">Reference proteome</keyword>
<evidence type="ECO:0000313" key="3">
    <source>
        <dbReference type="EMBL" id="KAG5267494.1"/>
    </source>
</evidence>
<organism evidence="3 4">
    <name type="scientific">Alosa alosa</name>
    <name type="common">allis shad</name>
    <dbReference type="NCBI Taxonomy" id="278164"/>
    <lineage>
        <taxon>Eukaryota</taxon>
        <taxon>Metazoa</taxon>
        <taxon>Chordata</taxon>
        <taxon>Craniata</taxon>
        <taxon>Vertebrata</taxon>
        <taxon>Euteleostomi</taxon>
        <taxon>Actinopterygii</taxon>
        <taxon>Neopterygii</taxon>
        <taxon>Teleostei</taxon>
        <taxon>Clupei</taxon>
        <taxon>Clupeiformes</taxon>
        <taxon>Clupeoidei</taxon>
        <taxon>Clupeidae</taxon>
        <taxon>Alosa</taxon>
    </lineage>
</organism>
<gene>
    <name evidence="3" type="ORF">AALO_G00222370</name>
</gene>
<dbReference type="EMBL" id="JADWDJ010000017">
    <property type="protein sequence ID" value="KAG5267494.1"/>
    <property type="molecule type" value="Genomic_DNA"/>
</dbReference>
<reference evidence="3 4" key="1">
    <citation type="submission" date="2020-10" db="EMBL/GenBank/DDBJ databases">
        <title>Chromosome-scale genome assembly of the Allis shad, Alosa alosa.</title>
        <authorList>
            <person name="Margot Z."/>
            <person name="Christophe K."/>
            <person name="Cabau C."/>
            <person name="Louis A."/>
            <person name="Berthelot C."/>
            <person name="Parey E."/>
            <person name="Roest Crollius H."/>
            <person name="Montfort J."/>
            <person name="Robinson-Rechavi M."/>
            <person name="Bucao C."/>
            <person name="Bouchez O."/>
            <person name="Gislard M."/>
            <person name="Lluch J."/>
            <person name="Milhes M."/>
            <person name="Lampietro C."/>
            <person name="Lopez Roques C."/>
            <person name="Donnadieu C."/>
            <person name="Braasch I."/>
            <person name="Desvignes T."/>
            <person name="Postlethwait J."/>
            <person name="Bobe J."/>
            <person name="Guiguen Y."/>
        </authorList>
    </citation>
    <scope>NUCLEOTIDE SEQUENCE [LARGE SCALE GENOMIC DNA]</scope>
    <source>
        <strain evidence="3">M-15738</strain>
        <tissue evidence="3">Blood</tissue>
    </source>
</reference>
<evidence type="ECO:0000256" key="2">
    <source>
        <dbReference type="SAM" id="Phobius"/>
    </source>
</evidence>
<evidence type="ECO:0000313" key="4">
    <source>
        <dbReference type="Proteomes" id="UP000823561"/>
    </source>
</evidence>
<keyword evidence="2" id="KW-0472">Membrane</keyword>
<dbReference type="AlphaFoldDB" id="A0AAV6FXE4"/>
<feature type="transmembrane region" description="Helical" evidence="2">
    <location>
        <begin position="181"/>
        <end position="201"/>
    </location>
</feature>
<sequence>MYPHTLTQLDRWNPFSAPFTDMHQNEQPAPEEAHPKRKLPSVDDACLSDGECGAFVHWSEEVQWFDDQHEEKKDGTVSNGVKATWNNTRILTRAMVANGNGIHKALGRQNLAKEMMPNGVHIPAGFKHWIPLWAKVAAFLFFGVLTGCLLYIFQPDDFVPPPLQEEETEELEDTIMFTWEWISIMVAETVAEFVFITKSLFSFF</sequence>
<proteinExistence type="predicted"/>
<evidence type="ECO:0000256" key="1">
    <source>
        <dbReference type="SAM" id="MobiDB-lite"/>
    </source>
</evidence>